<organism evidence="2 3">
    <name type="scientific">Ilyodon furcidens</name>
    <name type="common">goldbreast splitfin</name>
    <dbReference type="NCBI Taxonomy" id="33524"/>
    <lineage>
        <taxon>Eukaryota</taxon>
        <taxon>Metazoa</taxon>
        <taxon>Chordata</taxon>
        <taxon>Craniata</taxon>
        <taxon>Vertebrata</taxon>
        <taxon>Euteleostomi</taxon>
        <taxon>Actinopterygii</taxon>
        <taxon>Neopterygii</taxon>
        <taxon>Teleostei</taxon>
        <taxon>Neoteleostei</taxon>
        <taxon>Acanthomorphata</taxon>
        <taxon>Ovalentaria</taxon>
        <taxon>Atherinomorphae</taxon>
        <taxon>Cyprinodontiformes</taxon>
        <taxon>Goodeidae</taxon>
        <taxon>Ilyodon</taxon>
    </lineage>
</organism>
<gene>
    <name evidence="2" type="ORF">ILYODFUR_038557</name>
</gene>
<sequence>MTTLSTPTAEAIITRQLVFRSHKDTFISDLEDPSSSQFKHRVGLLLNNLVPLFRQAFVSFLRIRIISFRNGSIINTLELDFASHAPTNTAIEEVLFNAASSIADFSIETSSIVVSDP</sequence>
<protein>
    <recommendedName>
        <fullName evidence="1">SEA domain-containing protein</fullName>
    </recommendedName>
</protein>
<feature type="non-terminal residue" evidence="2">
    <location>
        <position position="117"/>
    </location>
</feature>
<dbReference type="InterPro" id="IPR000082">
    <property type="entry name" value="SEA_dom"/>
</dbReference>
<evidence type="ECO:0000313" key="2">
    <source>
        <dbReference type="EMBL" id="MEQ2257801.1"/>
    </source>
</evidence>
<name>A0ABV0VKU4_9TELE</name>
<evidence type="ECO:0000313" key="3">
    <source>
        <dbReference type="Proteomes" id="UP001482620"/>
    </source>
</evidence>
<dbReference type="EMBL" id="JAHRIQ010113998">
    <property type="protein sequence ID" value="MEQ2257801.1"/>
    <property type="molecule type" value="Genomic_DNA"/>
</dbReference>
<dbReference type="PROSITE" id="PS50024">
    <property type="entry name" value="SEA"/>
    <property type="match status" value="1"/>
</dbReference>
<comment type="caution">
    <text evidence="2">The sequence shown here is derived from an EMBL/GenBank/DDBJ whole genome shotgun (WGS) entry which is preliminary data.</text>
</comment>
<proteinExistence type="predicted"/>
<reference evidence="2 3" key="1">
    <citation type="submission" date="2021-06" db="EMBL/GenBank/DDBJ databases">
        <authorList>
            <person name="Palmer J.M."/>
        </authorList>
    </citation>
    <scope>NUCLEOTIDE SEQUENCE [LARGE SCALE GENOMIC DNA]</scope>
    <source>
        <strain evidence="3">if_2019</strain>
        <tissue evidence="2">Muscle</tissue>
    </source>
</reference>
<accession>A0ABV0VKU4</accession>
<keyword evidence="3" id="KW-1185">Reference proteome</keyword>
<dbReference type="Proteomes" id="UP001482620">
    <property type="component" value="Unassembled WGS sequence"/>
</dbReference>
<feature type="domain" description="SEA" evidence="1">
    <location>
        <begin position="11"/>
        <end position="117"/>
    </location>
</feature>
<dbReference type="InterPro" id="IPR036364">
    <property type="entry name" value="SEA_dom_sf"/>
</dbReference>
<dbReference type="SUPFAM" id="SSF82671">
    <property type="entry name" value="SEA domain"/>
    <property type="match status" value="1"/>
</dbReference>
<evidence type="ECO:0000259" key="1">
    <source>
        <dbReference type="PROSITE" id="PS50024"/>
    </source>
</evidence>